<evidence type="ECO:0000259" key="1">
    <source>
        <dbReference type="Pfam" id="PF12697"/>
    </source>
</evidence>
<dbReference type="SUPFAM" id="SSF53474">
    <property type="entry name" value="alpha/beta-Hydrolases"/>
    <property type="match status" value="1"/>
</dbReference>
<dbReference type="InterPro" id="IPR000073">
    <property type="entry name" value="AB_hydrolase_1"/>
</dbReference>
<dbReference type="OrthoDB" id="9799989at2"/>
<dbReference type="PANTHER" id="PTHR43798:SF5">
    <property type="entry name" value="MONOACYLGLYCEROL LIPASE ABHD6"/>
    <property type="match status" value="1"/>
</dbReference>
<proteinExistence type="predicted"/>
<dbReference type="PANTHER" id="PTHR43798">
    <property type="entry name" value="MONOACYLGLYCEROL LIPASE"/>
    <property type="match status" value="1"/>
</dbReference>
<gene>
    <name evidence="2" type="ORF">C7440_2882</name>
</gene>
<organism evidence="2 3">
    <name type="scientific">Pusillimonas noertemannii</name>
    <dbReference type="NCBI Taxonomy" id="305977"/>
    <lineage>
        <taxon>Bacteria</taxon>
        <taxon>Pseudomonadati</taxon>
        <taxon>Pseudomonadota</taxon>
        <taxon>Betaproteobacteria</taxon>
        <taxon>Burkholderiales</taxon>
        <taxon>Alcaligenaceae</taxon>
        <taxon>Pusillimonas</taxon>
    </lineage>
</organism>
<dbReference type="GO" id="GO:0047372">
    <property type="term" value="F:monoacylglycerol lipase activity"/>
    <property type="evidence" value="ECO:0007669"/>
    <property type="project" value="TreeGrafter"/>
</dbReference>
<dbReference type="GO" id="GO:0016020">
    <property type="term" value="C:membrane"/>
    <property type="evidence" value="ECO:0007669"/>
    <property type="project" value="TreeGrafter"/>
</dbReference>
<sequence length="302" mass="33439">MQAETELSQGQLLEIEADDGVLIRAQVHGQADATRLIVSHGNGLAASGYASFWRQLASDYQVVLLDFRGHGLSDRGSMENHSWAQFELDFDLAMRAIRAALGGRKTYGVFHSLSAIVSMLHARRFGPACDGFVLFDPPVIPPDDHPLQAAHITEMMSLASRVGKRRAHFDSWRELADQYRRNPMFARCQPDACDEMARALLRPVSKDDESSGWTLSCAPEQEAKIFASNDDTTLWSWLGRVDFPLKLLCADPDVPGVQPSAAIDRDLALKFGLDYACVPGTTHFLQLEQPELCASLTSEFCQ</sequence>
<name>A0A2U1CK18_9BURK</name>
<dbReference type="InterPro" id="IPR029058">
    <property type="entry name" value="AB_hydrolase_fold"/>
</dbReference>
<feature type="domain" description="AB hydrolase-1" evidence="1">
    <location>
        <begin position="37"/>
        <end position="295"/>
    </location>
</feature>
<dbReference type="GO" id="GO:0046464">
    <property type="term" value="P:acylglycerol catabolic process"/>
    <property type="evidence" value="ECO:0007669"/>
    <property type="project" value="TreeGrafter"/>
</dbReference>
<dbReference type="STRING" id="1231391.GCA_000308195_00940"/>
<dbReference type="InterPro" id="IPR050266">
    <property type="entry name" value="AB_hydrolase_sf"/>
</dbReference>
<evidence type="ECO:0000313" key="2">
    <source>
        <dbReference type="EMBL" id="PVY61332.1"/>
    </source>
</evidence>
<dbReference type="Proteomes" id="UP000246145">
    <property type="component" value="Unassembled WGS sequence"/>
</dbReference>
<dbReference type="Pfam" id="PF12697">
    <property type="entry name" value="Abhydrolase_6"/>
    <property type="match status" value="1"/>
</dbReference>
<dbReference type="Gene3D" id="3.40.50.1820">
    <property type="entry name" value="alpha/beta hydrolase"/>
    <property type="match status" value="1"/>
</dbReference>
<dbReference type="EMBL" id="QEKO01000004">
    <property type="protein sequence ID" value="PVY61332.1"/>
    <property type="molecule type" value="Genomic_DNA"/>
</dbReference>
<dbReference type="AlphaFoldDB" id="A0A2U1CK18"/>
<evidence type="ECO:0000313" key="3">
    <source>
        <dbReference type="Proteomes" id="UP000246145"/>
    </source>
</evidence>
<accession>A0A2U1CK18</accession>
<keyword evidence="3" id="KW-1185">Reference proteome</keyword>
<comment type="caution">
    <text evidence="2">The sequence shown here is derived from an EMBL/GenBank/DDBJ whole genome shotgun (WGS) entry which is preliminary data.</text>
</comment>
<dbReference type="RefSeq" id="WP_017523308.1">
    <property type="nucleotide sequence ID" value="NZ_JACCEX010000004.1"/>
</dbReference>
<reference evidence="2 3" key="1">
    <citation type="submission" date="2018-04" db="EMBL/GenBank/DDBJ databases">
        <title>Genomic Encyclopedia of Type Strains, Phase IV (KMG-IV): sequencing the most valuable type-strain genomes for metagenomic binning, comparative biology and taxonomic classification.</title>
        <authorList>
            <person name="Goeker M."/>
        </authorList>
    </citation>
    <scope>NUCLEOTIDE SEQUENCE [LARGE SCALE GENOMIC DNA]</scope>
    <source>
        <strain evidence="2 3">DSM 10065</strain>
    </source>
</reference>
<protein>
    <submittedName>
        <fullName evidence="2">Pimeloyl-ACP methyl ester carboxylesterase</fullName>
    </submittedName>
</protein>